<dbReference type="InterPro" id="IPR003609">
    <property type="entry name" value="Pan_app"/>
</dbReference>
<dbReference type="KEGG" id="cre:CHLRE_01g024750v5"/>
<evidence type="ECO:0000313" key="12">
    <source>
        <dbReference type="EMBL" id="PNW88330.1"/>
    </source>
</evidence>
<dbReference type="PANTHER" id="PTHR44329:SF214">
    <property type="entry name" value="PROTEIN KINASE DOMAIN-CONTAINING PROTEIN"/>
    <property type="match status" value="1"/>
</dbReference>
<keyword evidence="8" id="KW-0812">Transmembrane</keyword>
<dbReference type="InterPro" id="IPR051681">
    <property type="entry name" value="Ser/Thr_Kinases-Pseudokinases"/>
</dbReference>
<dbReference type="CDD" id="cd00037">
    <property type="entry name" value="CLECT"/>
    <property type="match status" value="4"/>
</dbReference>
<evidence type="ECO:0000256" key="7">
    <source>
        <dbReference type="SAM" id="MobiDB-lite"/>
    </source>
</evidence>
<accession>A0A2K3E6C5</accession>
<evidence type="ECO:0000259" key="9">
    <source>
        <dbReference type="PROSITE" id="PS50011"/>
    </source>
</evidence>
<dbReference type="InterPro" id="IPR008271">
    <property type="entry name" value="Ser/Thr_kinase_AS"/>
</dbReference>
<evidence type="ECO:0000256" key="6">
    <source>
        <dbReference type="PROSITE-ProRule" id="PRU10141"/>
    </source>
</evidence>
<dbReference type="Gene3D" id="3.50.4.10">
    <property type="entry name" value="Hepatocyte Growth Factor"/>
    <property type="match status" value="1"/>
</dbReference>
<evidence type="ECO:0008006" key="14">
    <source>
        <dbReference type="Google" id="ProtNLM"/>
    </source>
</evidence>
<evidence type="ECO:0000256" key="5">
    <source>
        <dbReference type="ARBA" id="ARBA00022840"/>
    </source>
</evidence>
<dbReference type="EMBL" id="CM008962">
    <property type="protein sequence ID" value="PNW88330.1"/>
    <property type="molecule type" value="Genomic_DNA"/>
</dbReference>
<protein>
    <recommendedName>
        <fullName evidence="14">C-type lectin domain-containing protein</fullName>
    </recommendedName>
</protein>
<keyword evidence="8" id="KW-1133">Transmembrane helix</keyword>
<dbReference type="InterPro" id="IPR011009">
    <property type="entry name" value="Kinase-like_dom_sf"/>
</dbReference>
<dbReference type="InterPro" id="IPR016186">
    <property type="entry name" value="C-type_lectin-like/link_sf"/>
</dbReference>
<evidence type="ECO:0000256" key="2">
    <source>
        <dbReference type="ARBA" id="ARBA00022679"/>
    </source>
</evidence>
<dbReference type="SUPFAM" id="SSF56436">
    <property type="entry name" value="C-type lectin-like"/>
    <property type="match status" value="4"/>
</dbReference>
<keyword evidence="1" id="KW-0723">Serine/threonine-protein kinase</keyword>
<dbReference type="OrthoDB" id="535509at2759"/>
<dbReference type="Pfam" id="PF07714">
    <property type="entry name" value="PK_Tyr_Ser-Thr"/>
    <property type="match status" value="1"/>
</dbReference>
<feature type="domain" description="Protein kinase" evidence="9">
    <location>
        <begin position="2335"/>
        <end position="2597"/>
    </location>
</feature>
<dbReference type="Pfam" id="PF00059">
    <property type="entry name" value="Lectin_C"/>
    <property type="match status" value="1"/>
</dbReference>
<keyword evidence="13" id="KW-1185">Reference proteome</keyword>
<feature type="region of interest" description="Disordered" evidence="7">
    <location>
        <begin position="2213"/>
        <end position="2234"/>
    </location>
</feature>
<evidence type="ECO:0000259" key="11">
    <source>
        <dbReference type="PROSITE" id="PS50948"/>
    </source>
</evidence>
<dbReference type="SMART" id="SM00034">
    <property type="entry name" value="CLECT"/>
    <property type="match status" value="4"/>
</dbReference>
<feature type="transmembrane region" description="Helical" evidence="8">
    <location>
        <begin position="2181"/>
        <end position="2207"/>
    </location>
</feature>
<dbReference type="InterPro" id="IPR001245">
    <property type="entry name" value="Ser-Thr/Tyr_kinase_cat_dom"/>
</dbReference>
<proteinExistence type="predicted"/>
<keyword evidence="4" id="KW-0418">Kinase</keyword>
<feature type="compositionally biased region" description="Low complexity" evidence="7">
    <location>
        <begin position="2151"/>
        <end position="2164"/>
    </location>
</feature>
<name>A0A2K3E6C5_CHLRE</name>
<evidence type="ECO:0000256" key="1">
    <source>
        <dbReference type="ARBA" id="ARBA00022527"/>
    </source>
</evidence>
<evidence type="ECO:0000313" key="13">
    <source>
        <dbReference type="Proteomes" id="UP000006906"/>
    </source>
</evidence>
<feature type="compositionally biased region" description="Polar residues" evidence="7">
    <location>
        <begin position="2222"/>
        <end position="2231"/>
    </location>
</feature>
<feature type="compositionally biased region" description="Pro residues" evidence="7">
    <location>
        <begin position="2138"/>
        <end position="2150"/>
    </location>
</feature>
<dbReference type="PANTHER" id="PTHR44329">
    <property type="entry name" value="SERINE/THREONINE-PROTEIN KINASE TNNI3K-RELATED"/>
    <property type="match status" value="1"/>
</dbReference>
<dbReference type="InterPro" id="IPR001304">
    <property type="entry name" value="C-type_lectin-like"/>
</dbReference>
<dbReference type="GO" id="GO:0004674">
    <property type="term" value="F:protein serine/threonine kinase activity"/>
    <property type="evidence" value="ECO:0000318"/>
    <property type="project" value="GO_Central"/>
</dbReference>
<dbReference type="Proteomes" id="UP000006906">
    <property type="component" value="Chromosome 1"/>
</dbReference>
<dbReference type="Gene3D" id="1.10.510.10">
    <property type="entry name" value="Transferase(Phosphotransferase) domain 1"/>
    <property type="match status" value="1"/>
</dbReference>
<dbReference type="SMART" id="SM00220">
    <property type="entry name" value="S_TKc"/>
    <property type="match status" value="1"/>
</dbReference>
<feature type="domain" description="Apple" evidence="11">
    <location>
        <begin position="1141"/>
        <end position="1216"/>
    </location>
</feature>
<dbReference type="PROSITE" id="PS50041">
    <property type="entry name" value="C_TYPE_LECTIN_2"/>
    <property type="match status" value="2"/>
</dbReference>
<feature type="compositionally biased region" description="Low complexity" evidence="7">
    <location>
        <begin position="2618"/>
        <end position="2629"/>
    </location>
</feature>
<dbReference type="STRING" id="3055.A0A2K3E6C5"/>
<dbReference type="RefSeq" id="XP_042928448.1">
    <property type="nucleotide sequence ID" value="XM_043058534.1"/>
</dbReference>
<dbReference type="InParanoid" id="A0A2K3E6C5"/>
<dbReference type="ExpressionAtlas" id="A0A2K3E6C5">
    <property type="expression patterns" value="baseline"/>
</dbReference>
<keyword evidence="3 6" id="KW-0547">Nucleotide-binding</keyword>
<dbReference type="PROSITE" id="PS50011">
    <property type="entry name" value="PROTEIN_KINASE_DOM"/>
    <property type="match status" value="1"/>
</dbReference>
<dbReference type="GO" id="GO:0007165">
    <property type="term" value="P:signal transduction"/>
    <property type="evidence" value="ECO:0000318"/>
    <property type="project" value="GO_Central"/>
</dbReference>
<dbReference type="SUPFAM" id="SSF56112">
    <property type="entry name" value="Protein kinase-like (PK-like)"/>
    <property type="match status" value="1"/>
</dbReference>
<dbReference type="InterPro" id="IPR017441">
    <property type="entry name" value="Protein_kinase_ATP_BS"/>
</dbReference>
<dbReference type="GO" id="GO:0005524">
    <property type="term" value="F:ATP binding"/>
    <property type="evidence" value="ECO:0007669"/>
    <property type="project" value="UniProtKB-UniRule"/>
</dbReference>
<dbReference type="Pfam" id="PF14295">
    <property type="entry name" value="PAN_4"/>
    <property type="match status" value="5"/>
</dbReference>
<evidence type="ECO:0000256" key="8">
    <source>
        <dbReference type="SAM" id="Phobius"/>
    </source>
</evidence>
<feature type="domain" description="C-type lectin" evidence="10">
    <location>
        <begin position="651"/>
        <end position="781"/>
    </location>
</feature>
<sequence length="2629" mass="271970">MLAQGKGFPTEATTEQVPGTNRLPALARSCNLRTDCTGFTTSGQLVLSSIGNVAGLPSSGLAPGPCEGLYVRAAVVESGGFSDDLTGLEVSHDFDLDVPYYRRVPWGACKQLCLSTPGCRSVSFLCSRELCTLKTATCVEAGLGSGCVQRHAASLYFMQADRAVDQDLLTGPYRVSLHFMGLTGPSGPWNTSAAACAQLGNPAVQAAALHTTLSARTLFGAAERTSRLISNRSRDPVPGPHYFWLSGRHQQQAIQPWDRIKWQDGSSFVLDESDVPLTVEQPGGCLAIAVINGTAALRVVSCDLAGFPLCSAYAPGDYGIRFQVDSSLAIMFSDQFGGQEAAGFCAQRGAVLHRPTGPRNMEGLFEITSLMKSDHWLDGVNTDQQDYANATYGDGSPIDASVLDYHSGKPNPPYCLAATGSYTEERPLYPVSCSAQRWAVCHWIQDNGTAGPPYPQRLPSAVLPAWQDMPDMPARVRLHAGNAFLMVTNAREFPAAQASCERLGGALASIHDAPVDTLIASTFVELWRTRDTSPVLSYLGATTNTTAAGSGSSSSGGGLTWLDGSTLDYQGAWNSTAANTTAAGCLVLVRGGGSGPALWEVIPWTECATMRRNFTCVAPAKPFLQPAASVVSGRAPHEQPRLFELHLGTPRTFPDAQEACQARGGNLASPSVGRDLEVLKSLVYRFRHEMAYVDTMPDYFEFWVGATTNKTDASVSYTDFTWVGNASAPFDFPMWYETFPIGQPVRFPVKGLPSAAVFTSPVGNPTFARRRSQISRPFLCEIDVVDTLAEQQADDGTTYEVLRTPYALPYHAAEQVCQARGGHLAGVSSPQQLGAVAQLCSAALQALPRAASGGFESHDVPDGCWVGLYCPAGYRGDVSFMDGFGERALRRLASFQPSILQGRSCSSGSDLMWLDSRSTAGDGGLAGLVSGAASSLSPGSRCGMVRPGASSNSSSTATLAMSACKQFAAFVCERGGMSTPPPLPSITIAQPAATAPAASADSIPSGAARYQGCYTLVDGQQRAAATAGSLALAPTPLPVLLSQNVSSLAQCYSLAQQSGLALYSIVGGSACWGGAAAPGLPFVNVSDDTMCRQACSSGDTSSNSSGGQQPGCAAAGYAAVFALTAATAATATAAPAAPYVCLTEQLLAALNASVVGQLHISPSQLSRCEALCSSLAACDIYTYDTRAGACVLLGAPGVASLTSLPVYDAQWARTTCVKATRLVAGATPRQLPSVSYAAAGSATHVCSGALGRRVRAAPVVAYSPQDSLPVSDLAACAVSCNANATCQGFAVWPAAGSNGSLLCGTRTGIVVDTSYDWLGSRSWLELPDAAAGSNTSDSGSVGVEGCLVLPRLATPPAYVCTEYVDAAGWELRRLNGSDEQACRDTCDADDDCSLYVVYSLPPSCSLRFRPFYDSKVWPAVAGTNARPSVSDAGHVRSCLNTLRLVEPLVSPARGERSRRVRFGKDDAVHLCVPSMDGRGKDSFAANTYKDNVCGEICVERADCNYFITTADDPETGVCYAKNGFIPFSMGDNAEYPDTGGMTRYDLLGVLETCLNLERQLPRSPPVYVCAQQYSAVFAAGARNTSVATAYACEALCDAGASCVGYTWMAHNSTCVLGTSGSGSSSSNSTGSTTGGLAARTTGPSWLATQTCLQGPRLMAGPTPASSSQPASADQYVHAAGAWHLCVPAASWSGSAPDVLGVVPLPNAGNSSANYTAVRACSLDCTATTGCQLFSLLWLNDTDPSPACVLQGWGSAAVLTGPGSSQGSGPLALSCLVLASERAFPAAAGGLVHPRVRPAAVQAYRSKQYSVYLQPASYSLAAATCQSAGGGGQLLSVNSAQELAVVQALLQLYLQPSTHPAAGSAQLDTSPFWTGLVWSGNSTGWSYSHGRTTNATFVGSVLQSGAAGGCGALDLIGGAAGLRAANCTAWALPFVCEYEMPAVAVDGITSSGQPLQLFPAQAGYSQALQLASAAGAVLAVVDLSAAAPDSSGRHRARALLQAQSGSAVVRFGSSSAAAAACGAQQLLSSGCWVQLQPPADACNSTSGTAALCGVTALLLTDATSTTASTLQSLAGLGSGTSSIGSGSSTCAAALVSSASGSASYVRAACATQAAFLAAVVDPDAPLRATFPVAISSPPPFTSPSLPQPASSPPTSGIAAPASSSSSGGGGDNDDDSGLSGGAIAGIVIGSVVGSMVIIGALVWGLIIWRRGSAGPDAKRSTGKHSQSGSLSSGLPHGVPGVVILVDDSSAGGHSSKAGKGAKAGSSLLGSSQLSKGGCGSNGTGAKPLSELQEPADWSLEKSAEVQKALQGLLVTADDPDQDDVTWRIDPKTDISWEEEDLLGRGTFGVVYKGVYKDLPVAVKAVLRAVHGEFDGASLKSLLQEARILAKVRHPNIVTCYGGCITENDVFIVEELMSQNLSQLITSAAGVPIPLETVLRIAMDVARGLFQLHPTIVHRDLKPDNVLLDAAGRAKISDFGLARFKMQSYLVSTKNFAAGTLPYMAPEAFRDKLHGISEKADIYSLAIVIWSMLTGQVQPWADYHFASILFRVSVQGERPPLPEDPARCPPRLTSLIKRMWAQEPASRPGAGEVVKQLSIIGREVSRGASIGSAGAGGTGSAAMSSGSTSNS</sequence>
<organism evidence="12 13">
    <name type="scientific">Chlamydomonas reinhardtii</name>
    <name type="common">Chlamydomonas smithii</name>
    <dbReference type="NCBI Taxonomy" id="3055"/>
    <lineage>
        <taxon>Eukaryota</taxon>
        <taxon>Viridiplantae</taxon>
        <taxon>Chlorophyta</taxon>
        <taxon>core chlorophytes</taxon>
        <taxon>Chlorophyceae</taxon>
        <taxon>CS clade</taxon>
        <taxon>Chlamydomonadales</taxon>
        <taxon>Chlamydomonadaceae</taxon>
        <taxon>Chlamydomonas</taxon>
    </lineage>
</organism>
<dbReference type="Gene3D" id="3.10.100.10">
    <property type="entry name" value="Mannose-Binding Protein A, subunit A"/>
    <property type="match status" value="3"/>
</dbReference>
<dbReference type="CDD" id="cd13999">
    <property type="entry name" value="STKc_MAP3K-like"/>
    <property type="match status" value="1"/>
</dbReference>
<evidence type="ECO:0000256" key="4">
    <source>
        <dbReference type="ARBA" id="ARBA00022777"/>
    </source>
</evidence>
<dbReference type="InterPro" id="IPR000719">
    <property type="entry name" value="Prot_kinase_dom"/>
</dbReference>
<gene>
    <name evidence="12" type="ORF">CHLRE_01g024750v5</name>
</gene>
<dbReference type="InterPro" id="IPR016187">
    <property type="entry name" value="CTDL_fold"/>
</dbReference>
<feature type="region of interest" description="Disordered" evidence="7">
    <location>
        <begin position="2138"/>
        <end position="2175"/>
    </location>
</feature>
<keyword evidence="2" id="KW-0808">Transferase</keyword>
<evidence type="ECO:0000259" key="10">
    <source>
        <dbReference type="PROSITE" id="PS50041"/>
    </source>
</evidence>
<dbReference type="GeneID" id="66052043"/>
<keyword evidence="5 6" id="KW-0067">ATP-binding</keyword>
<reference evidence="12 13" key="1">
    <citation type="journal article" date="2007" name="Science">
        <title>The Chlamydomonas genome reveals the evolution of key animal and plant functions.</title>
        <authorList>
            <person name="Merchant S.S."/>
            <person name="Prochnik S.E."/>
            <person name="Vallon O."/>
            <person name="Harris E.H."/>
            <person name="Karpowicz S.J."/>
            <person name="Witman G.B."/>
            <person name="Terry A."/>
            <person name="Salamov A."/>
            <person name="Fritz-Laylin L.K."/>
            <person name="Marechal-Drouard L."/>
            <person name="Marshall W.F."/>
            <person name="Qu L.H."/>
            <person name="Nelson D.R."/>
            <person name="Sanderfoot A.A."/>
            <person name="Spalding M.H."/>
            <person name="Kapitonov V.V."/>
            <person name="Ren Q."/>
            <person name="Ferris P."/>
            <person name="Lindquist E."/>
            <person name="Shapiro H."/>
            <person name="Lucas S.M."/>
            <person name="Grimwood J."/>
            <person name="Schmutz J."/>
            <person name="Cardol P."/>
            <person name="Cerutti H."/>
            <person name="Chanfreau G."/>
            <person name="Chen C.L."/>
            <person name="Cognat V."/>
            <person name="Croft M.T."/>
            <person name="Dent R."/>
            <person name="Dutcher S."/>
            <person name="Fernandez E."/>
            <person name="Fukuzawa H."/>
            <person name="Gonzalez-Ballester D."/>
            <person name="Gonzalez-Halphen D."/>
            <person name="Hallmann A."/>
            <person name="Hanikenne M."/>
            <person name="Hippler M."/>
            <person name="Inwood W."/>
            <person name="Jabbari K."/>
            <person name="Kalanon M."/>
            <person name="Kuras R."/>
            <person name="Lefebvre P.A."/>
            <person name="Lemaire S.D."/>
            <person name="Lobanov A.V."/>
            <person name="Lohr M."/>
            <person name="Manuell A."/>
            <person name="Meier I."/>
            <person name="Mets L."/>
            <person name="Mittag M."/>
            <person name="Mittelmeier T."/>
            <person name="Moroney J.V."/>
            <person name="Moseley J."/>
            <person name="Napoli C."/>
            <person name="Nedelcu A.M."/>
            <person name="Niyogi K."/>
            <person name="Novoselov S.V."/>
            <person name="Paulsen I.T."/>
            <person name="Pazour G."/>
            <person name="Purton S."/>
            <person name="Ral J.P."/>
            <person name="Riano-Pachon D.M."/>
            <person name="Riekhof W."/>
            <person name="Rymarquis L."/>
            <person name="Schroda M."/>
            <person name="Stern D."/>
            <person name="Umen J."/>
            <person name="Willows R."/>
            <person name="Wilson N."/>
            <person name="Zimmer S.L."/>
            <person name="Allmer J."/>
            <person name="Balk J."/>
            <person name="Bisova K."/>
            <person name="Chen C.J."/>
            <person name="Elias M."/>
            <person name="Gendler K."/>
            <person name="Hauser C."/>
            <person name="Lamb M.R."/>
            <person name="Ledford H."/>
            <person name="Long J.C."/>
            <person name="Minagawa J."/>
            <person name="Page M.D."/>
            <person name="Pan J."/>
            <person name="Pootakham W."/>
            <person name="Roje S."/>
            <person name="Rose A."/>
            <person name="Stahlberg E."/>
            <person name="Terauchi A.M."/>
            <person name="Yang P."/>
            <person name="Ball S."/>
            <person name="Bowler C."/>
            <person name="Dieckmann C.L."/>
            <person name="Gladyshev V.N."/>
            <person name="Green P."/>
            <person name="Jorgensen R."/>
            <person name="Mayfield S."/>
            <person name="Mueller-Roeber B."/>
            <person name="Rajamani S."/>
            <person name="Sayre R.T."/>
            <person name="Brokstein P."/>
            <person name="Dubchak I."/>
            <person name="Goodstein D."/>
            <person name="Hornick L."/>
            <person name="Huang Y.W."/>
            <person name="Jhaveri J."/>
            <person name="Luo Y."/>
            <person name="Martinez D."/>
            <person name="Ngau W.C."/>
            <person name="Otillar B."/>
            <person name="Poliakov A."/>
            <person name="Porter A."/>
            <person name="Szajkowski L."/>
            <person name="Werner G."/>
            <person name="Zhou K."/>
            <person name="Grigoriev I.V."/>
            <person name="Rokhsar D.S."/>
            <person name="Grossman A.R."/>
        </authorList>
    </citation>
    <scope>NUCLEOTIDE SEQUENCE [LARGE SCALE GENOMIC DNA]</scope>
    <source>
        <strain evidence="13">CC-503</strain>
    </source>
</reference>
<dbReference type="PROSITE" id="PS00107">
    <property type="entry name" value="PROTEIN_KINASE_ATP"/>
    <property type="match status" value="1"/>
</dbReference>
<feature type="binding site" evidence="6">
    <location>
        <position position="2362"/>
    </location>
    <ligand>
        <name>ATP</name>
        <dbReference type="ChEBI" id="CHEBI:30616"/>
    </ligand>
</feature>
<feature type="region of interest" description="Disordered" evidence="7">
    <location>
        <begin position="2606"/>
        <end position="2629"/>
    </location>
</feature>
<dbReference type="PROSITE" id="PS50948">
    <property type="entry name" value="PAN"/>
    <property type="match status" value="1"/>
</dbReference>
<evidence type="ECO:0000256" key="3">
    <source>
        <dbReference type="ARBA" id="ARBA00022741"/>
    </source>
</evidence>
<dbReference type="Gramene" id="PNW88330">
    <property type="protein sequence ID" value="PNW88330"/>
    <property type="gene ID" value="CHLRE_01g024750v5"/>
</dbReference>
<keyword evidence="8" id="KW-0472">Membrane</keyword>
<dbReference type="PROSITE" id="PS00108">
    <property type="entry name" value="PROTEIN_KINASE_ST"/>
    <property type="match status" value="1"/>
</dbReference>
<feature type="domain" description="C-type lectin" evidence="10">
    <location>
        <begin position="1803"/>
        <end position="1936"/>
    </location>
</feature>